<accession>A0ABU8MK84</accession>
<evidence type="ECO:0000313" key="3">
    <source>
        <dbReference type="EMBL" id="MEJ2867359.1"/>
    </source>
</evidence>
<gene>
    <name evidence="3" type="ORF">WCD74_06245</name>
</gene>
<feature type="compositionally biased region" description="Low complexity" evidence="1">
    <location>
        <begin position="182"/>
        <end position="203"/>
    </location>
</feature>
<feature type="compositionally biased region" description="Low complexity" evidence="1">
    <location>
        <begin position="142"/>
        <end position="174"/>
    </location>
</feature>
<name>A0ABU8MK84_9PSEU</name>
<dbReference type="EMBL" id="JBBEGN010000002">
    <property type="protein sequence ID" value="MEJ2867359.1"/>
    <property type="molecule type" value="Genomic_DNA"/>
</dbReference>
<organism evidence="3 4">
    <name type="scientific">Actinomycetospora aurantiaca</name>
    <dbReference type="NCBI Taxonomy" id="3129233"/>
    <lineage>
        <taxon>Bacteria</taxon>
        <taxon>Bacillati</taxon>
        <taxon>Actinomycetota</taxon>
        <taxon>Actinomycetes</taxon>
        <taxon>Pseudonocardiales</taxon>
        <taxon>Pseudonocardiaceae</taxon>
        <taxon>Actinomycetospora</taxon>
    </lineage>
</organism>
<feature type="region of interest" description="Disordered" evidence="1">
    <location>
        <begin position="73"/>
        <end position="241"/>
    </location>
</feature>
<keyword evidence="2" id="KW-0472">Membrane</keyword>
<comment type="caution">
    <text evidence="3">The sequence shown here is derived from an EMBL/GenBank/DDBJ whole genome shotgun (WGS) entry which is preliminary data.</text>
</comment>
<feature type="compositionally biased region" description="Basic and acidic residues" evidence="1">
    <location>
        <begin position="24"/>
        <end position="33"/>
    </location>
</feature>
<keyword evidence="4" id="KW-1185">Reference proteome</keyword>
<feature type="compositionally biased region" description="Low complexity" evidence="1">
    <location>
        <begin position="75"/>
        <end position="98"/>
    </location>
</feature>
<feature type="compositionally biased region" description="Low complexity" evidence="1">
    <location>
        <begin position="222"/>
        <end position="233"/>
    </location>
</feature>
<proteinExistence type="predicted"/>
<sequence length="241" mass="24349">MSRAGRGRTGGAGPSGGRRGGRTRAGDLRERADEMAALLDEAAPRARRRRRRSSTALPAAVAAFGALSVGGVGLALGLTPTGTEGLLPAAPSPALADPVTELPTTSAEGVATTTADLDPAVAGADLIRPDDGRLERAPARPAPTTAERPSSTSSAAPTTTTRSRPTTTRSTTPRPSKPPRPTVTRSATPRSSATPTSSASTRPIAERSALPGTTAPEDDEPTTTASTTAPDTPDTADDTDE</sequence>
<feature type="compositionally biased region" description="Basic and acidic residues" evidence="1">
    <location>
        <begin position="127"/>
        <end position="138"/>
    </location>
</feature>
<feature type="region of interest" description="Disordered" evidence="1">
    <location>
        <begin position="1"/>
        <end position="33"/>
    </location>
</feature>
<protein>
    <submittedName>
        <fullName evidence="3">Uncharacterized protein</fullName>
    </submittedName>
</protein>
<dbReference type="RefSeq" id="WP_337693966.1">
    <property type="nucleotide sequence ID" value="NZ_JBBEGN010000002.1"/>
</dbReference>
<evidence type="ECO:0000256" key="2">
    <source>
        <dbReference type="SAM" id="Phobius"/>
    </source>
</evidence>
<feature type="compositionally biased region" description="Gly residues" evidence="1">
    <location>
        <begin position="7"/>
        <end position="18"/>
    </location>
</feature>
<feature type="transmembrane region" description="Helical" evidence="2">
    <location>
        <begin position="55"/>
        <end position="78"/>
    </location>
</feature>
<evidence type="ECO:0000313" key="4">
    <source>
        <dbReference type="Proteomes" id="UP001385809"/>
    </source>
</evidence>
<reference evidence="3 4" key="1">
    <citation type="submission" date="2024-03" db="EMBL/GenBank/DDBJ databases">
        <title>Actinomycetospora sp. OC33-EN08, a novel actinomycete isolated from wild orchid (Aerides multiflora).</title>
        <authorList>
            <person name="Suriyachadkun C."/>
        </authorList>
    </citation>
    <scope>NUCLEOTIDE SEQUENCE [LARGE SCALE GENOMIC DNA]</scope>
    <source>
        <strain evidence="3 4">OC33-EN08</strain>
    </source>
</reference>
<dbReference type="Proteomes" id="UP001385809">
    <property type="component" value="Unassembled WGS sequence"/>
</dbReference>
<evidence type="ECO:0000256" key="1">
    <source>
        <dbReference type="SAM" id="MobiDB-lite"/>
    </source>
</evidence>
<keyword evidence="2" id="KW-1133">Transmembrane helix</keyword>
<feature type="compositionally biased region" description="Polar residues" evidence="1">
    <location>
        <begin position="102"/>
        <end position="115"/>
    </location>
</feature>
<keyword evidence="2" id="KW-0812">Transmembrane</keyword>